<evidence type="ECO:0000313" key="4">
    <source>
        <dbReference type="Proteomes" id="UP000248924"/>
    </source>
</evidence>
<name>A0A2W2D7N6_9ACTN</name>
<organism evidence="3 4">
    <name type="scientific">Micromonospora craterilacus</name>
    <dbReference type="NCBI Taxonomy" id="1655439"/>
    <lineage>
        <taxon>Bacteria</taxon>
        <taxon>Bacillati</taxon>
        <taxon>Actinomycetota</taxon>
        <taxon>Actinomycetes</taxon>
        <taxon>Micromonosporales</taxon>
        <taxon>Micromonosporaceae</taxon>
        <taxon>Micromonospora</taxon>
    </lineage>
</organism>
<dbReference type="EMBL" id="POTY01000302">
    <property type="protein sequence ID" value="PZG08046.1"/>
    <property type="molecule type" value="Genomic_DNA"/>
</dbReference>
<evidence type="ECO:0000259" key="2">
    <source>
        <dbReference type="Pfam" id="PF04149"/>
    </source>
</evidence>
<dbReference type="InterPro" id="IPR007278">
    <property type="entry name" value="DUF397"/>
</dbReference>
<keyword evidence="4" id="KW-1185">Reference proteome</keyword>
<evidence type="ECO:0000256" key="1">
    <source>
        <dbReference type="SAM" id="MobiDB-lite"/>
    </source>
</evidence>
<accession>A0A2W2D7N6</accession>
<gene>
    <name evidence="3" type="ORF">C1I95_30345</name>
</gene>
<protein>
    <submittedName>
        <fullName evidence="3">DUF397 domain-containing protein</fullName>
    </submittedName>
</protein>
<dbReference type="Pfam" id="PF04149">
    <property type="entry name" value="DUF397"/>
    <property type="match status" value="1"/>
</dbReference>
<proteinExistence type="predicted"/>
<dbReference type="Proteomes" id="UP000248924">
    <property type="component" value="Unassembled WGS sequence"/>
</dbReference>
<reference evidence="3 4" key="1">
    <citation type="submission" date="2018-01" db="EMBL/GenBank/DDBJ databases">
        <title>Draft genome sequence of Jishengella sp. NA12.</title>
        <authorList>
            <person name="Sahin N."/>
            <person name="Ay H."/>
            <person name="Saygin H."/>
        </authorList>
    </citation>
    <scope>NUCLEOTIDE SEQUENCE [LARGE SCALE GENOMIC DNA]</scope>
    <source>
        <strain evidence="3 4">NA12</strain>
    </source>
</reference>
<comment type="caution">
    <text evidence="3">The sequence shown here is derived from an EMBL/GenBank/DDBJ whole genome shotgun (WGS) entry which is preliminary data.</text>
</comment>
<dbReference type="RefSeq" id="WP_111219046.1">
    <property type="nucleotide sequence ID" value="NZ_POTY01000302.1"/>
</dbReference>
<dbReference type="AlphaFoldDB" id="A0A2W2D7N6"/>
<feature type="region of interest" description="Disordered" evidence="1">
    <location>
        <begin position="1"/>
        <end position="20"/>
    </location>
</feature>
<feature type="domain" description="DUF397" evidence="2">
    <location>
        <begin position="6"/>
        <end position="56"/>
    </location>
</feature>
<sequence>MKSQPTWRKSSRSDDGNCVEVAHTHEPVLVRDSKNTAGPVLRFAPEQWHTFMDGIRLGGFESPTAME</sequence>
<evidence type="ECO:0000313" key="3">
    <source>
        <dbReference type="EMBL" id="PZG08046.1"/>
    </source>
</evidence>
<dbReference type="OrthoDB" id="3394800at2"/>